<protein>
    <submittedName>
        <fullName evidence="1">Uncharacterized protein</fullName>
    </submittedName>
</protein>
<sequence length="66" mass="7240">MSACVAVGFSLGLRIQNSLAKVRQVDDYANVLDNELVADIVDMLFGFMIAKMLKSALILTQTNFTN</sequence>
<dbReference type="RefSeq" id="XP_024577466.1">
    <property type="nucleotide sequence ID" value="XM_024726829.2"/>
</dbReference>
<dbReference type="AlphaFoldDB" id="A0A0P1AJG5"/>
<keyword evidence="2" id="KW-1185">Reference proteome</keyword>
<evidence type="ECO:0000313" key="2">
    <source>
        <dbReference type="Proteomes" id="UP000054928"/>
    </source>
</evidence>
<accession>A0A0P1AJG5</accession>
<proteinExistence type="predicted"/>
<dbReference type="EMBL" id="CCYD01000524">
    <property type="protein sequence ID" value="CEG41097.1"/>
    <property type="molecule type" value="Genomic_DNA"/>
</dbReference>
<dbReference type="Proteomes" id="UP000054928">
    <property type="component" value="Unassembled WGS sequence"/>
</dbReference>
<evidence type="ECO:0000313" key="1">
    <source>
        <dbReference type="EMBL" id="CEG41097.1"/>
    </source>
</evidence>
<name>A0A0P1AJG5_PLAHL</name>
<reference evidence="2" key="1">
    <citation type="submission" date="2014-09" db="EMBL/GenBank/DDBJ databases">
        <authorList>
            <person name="Sharma Rahul"/>
            <person name="Thines Marco"/>
        </authorList>
    </citation>
    <scope>NUCLEOTIDE SEQUENCE [LARGE SCALE GENOMIC DNA]</scope>
</reference>
<dbReference type="GeneID" id="36410511"/>
<organism evidence="1 2">
    <name type="scientific">Plasmopara halstedii</name>
    <name type="common">Downy mildew of sunflower</name>
    <dbReference type="NCBI Taxonomy" id="4781"/>
    <lineage>
        <taxon>Eukaryota</taxon>
        <taxon>Sar</taxon>
        <taxon>Stramenopiles</taxon>
        <taxon>Oomycota</taxon>
        <taxon>Peronosporomycetes</taxon>
        <taxon>Peronosporales</taxon>
        <taxon>Peronosporaceae</taxon>
        <taxon>Plasmopara</taxon>
    </lineage>
</organism>